<keyword evidence="2" id="KW-0539">Nucleus</keyword>
<dbReference type="InterPro" id="IPR001138">
    <property type="entry name" value="Zn2Cys6_DnaBD"/>
</dbReference>
<dbReference type="SUPFAM" id="SSF57701">
    <property type="entry name" value="Zn2/Cys6 DNA-binding domain"/>
    <property type="match status" value="1"/>
</dbReference>
<evidence type="ECO:0000313" key="5">
    <source>
        <dbReference type="EMBL" id="VUC30854.1"/>
    </source>
</evidence>
<reference evidence="5 6" key="1">
    <citation type="submission" date="2019-06" db="EMBL/GenBank/DDBJ databases">
        <authorList>
            <person name="Broberg M."/>
        </authorList>
    </citation>
    <scope>NUCLEOTIDE SEQUENCE [LARGE SCALE GENOMIC DNA]</scope>
</reference>
<name>A0ABY6ULG4_BIOOC</name>
<organism evidence="5 6">
    <name type="scientific">Bionectria ochroleuca</name>
    <name type="common">Gliocladium roseum</name>
    <dbReference type="NCBI Taxonomy" id="29856"/>
    <lineage>
        <taxon>Eukaryota</taxon>
        <taxon>Fungi</taxon>
        <taxon>Dikarya</taxon>
        <taxon>Ascomycota</taxon>
        <taxon>Pezizomycotina</taxon>
        <taxon>Sordariomycetes</taxon>
        <taxon>Hypocreomycetidae</taxon>
        <taxon>Hypocreales</taxon>
        <taxon>Bionectriaceae</taxon>
        <taxon>Clonostachys</taxon>
    </lineage>
</organism>
<dbReference type="PROSITE" id="PS50048">
    <property type="entry name" value="ZN2_CY6_FUNGAL_2"/>
    <property type="match status" value="1"/>
</dbReference>
<feature type="region of interest" description="Disordered" evidence="3">
    <location>
        <begin position="54"/>
        <end position="85"/>
    </location>
</feature>
<dbReference type="SMART" id="SM00066">
    <property type="entry name" value="GAL4"/>
    <property type="match status" value="1"/>
</dbReference>
<dbReference type="CDD" id="cd00067">
    <property type="entry name" value="GAL4"/>
    <property type="match status" value="1"/>
</dbReference>
<evidence type="ECO:0000259" key="4">
    <source>
        <dbReference type="PROSITE" id="PS50048"/>
    </source>
</evidence>
<dbReference type="Gene3D" id="4.10.240.10">
    <property type="entry name" value="Zn(2)-C6 fungal-type DNA-binding domain"/>
    <property type="match status" value="1"/>
</dbReference>
<dbReference type="Pfam" id="PF11951">
    <property type="entry name" value="Fungal_trans_2"/>
    <property type="match status" value="1"/>
</dbReference>
<comment type="subcellular location">
    <subcellularLocation>
        <location evidence="1">Nucleus</location>
    </subcellularLocation>
</comment>
<dbReference type="PANTHER" id="PTHR37534">
    <property type="entry name" value="TRANSCRIPTIONAL ACTIVATOR PROTEIN UGA3"/>
    <property type="match status" value="1"/>
</dbReference>
<evidence type="ECO:0000256" key="3">
    <source>
        <dbReference type="SAM" id="MobiDB-lite"/>
    </source>
</evidence>
<protein>
    <recommendedName>
        <fullName evidence="4">Zn(2)-C6 fungal-type domain-containing protein</fullName>
    </recommendedName>
</protein>
<sequence>MQLRFCTVQNAAEKAHSTCKTRKLKCDQAHPTCGPCRKSSRECSYRDRTIFRNVELHPPSKRQRDGSKTSAGQQSSDQVSPSHESTWVEIPPELTFVSVDDPHAPEGAGPQDSPNVAITPGAADISPVQRAASEVQETDYGVSPNISAHDCSHSHLGGNADVYHPEINTPSATSPWGDPDIGHNAHISVTIDDPSTAPNVNESVLDLHLLRYFRDGPGQWMDLFDTSAYFSSKVPVIASSRRLLKSAVCALAAKHIQHWRMTSSQIKGPPILHNVDWRYQSAKHYDQALVQLNTAVHAQNYGSDIADKEELFAAVAILCEYELMDAPGTEWRAHLSALPLFNSETGSPSAISPADTTHSAITGPIFWNLARQDLLCAFISESGTRLDFREMLLRRNASLVAHEPGHLGPFNAPQSIEARISAEMEEDTRSNELTWILGKVANFIASGDAPSPEEFALPLAERCPITIPQERLLERWTGIMDELQKWRSSLSSSFTEIARNRLDDDIDTLGDGISLEAFHQVWYTLPLCAATMQSYHQAIIILLVNKPQESTAIRSTVSARLRSYREIQHQAGHHAREICNINLANPTDSVRVNSPQALFVAGQVFDKEPEQNLVLYLLQNIEKDLGWTTSYYVSKLLAEWGRL</sequence>
<dbReference type="InterPro" id="IPR021858">
    <property type="entry name" value="Fun_TF"/>
</dbReference>
<evidence type="ECO:0000313" key="6">
    <source>
        <dbReference type="Proteomes" id="UP000766486"/>
    </source>
</evidence>
<dbReference type="EMBL" id="CABFNS010000825">
    <property type="protein sequence ID" value="VUC30854.1"/>
    <property type="molecule type" value="Genomic_DNA"/>
</dbReference>
<dbReference type="InterPro" id="IPR036864">
    <property type="entry name" value="Zn2-C6_fun-type_DNA-bd_sf"/>
</dbReference>
<comment type="caution">
    <text evidence="5">The sequence shown here is derived from an EMBL/GenBank/DDBJ whole genome shotgun (WGS) entry which is preliminary data.</text>
</comment>
<dbReference type="Proteomes" id="UP000766486">
    <property type="component" value="Unassembled WGS sequence"/>
</dbReference>
<keyword evidence="6" id="KW-1185">Reference proteome</keyword>
<feature type="compositionally biased region" description="Polar residues" evidence="3">
    <location>
        <begin position="68"/>
        <end position="85"/>
    </location>
</feature>
<evidence type="ECO:0000256" key="2">
    <source>
        <dbReference type="ARBA" id="ARBA00023242"/>
    </source>
</evidence>
<feature type="domain" description="Zn(2)-C6 fungal-type" evidence="4">
    <location>
        <begin position="15"/>
        <end position="45"/>
    </location>
</feature>
<evidence type="ECO:0000256" key="1">
    <source>
        <dbReference type="ARBA" id="ARBA00004123"/>
    </source>
</evidence>
<accession>A0ABY6ULG4</accession>
<dbReference type="Pfam" id="PF00172">
    <property type="entry name" value="Zn_clus"/>
    <property type="match status" value="1"/>
</dbReference>
<dbReference type="PANTHER" id="PTHR37534:SF9">
    <property type="entry name" value="ZN(II)2CYS6 TRANSCRIPTION FACTOR (EUROFUNG)"/>
    <property type="match status" value="1"/>
</dbReference>
<gene>
    <name evidence="5" type="ORF">CLO192961_LOCUS295689</name>
</gene>
<proteinExistence type="predicted"/>
<feature type="region of interest" description="Disordered" evidence="3">
    <location>
        <begin position="97"/>
        <end position="121"/>
    </location>
</feature>